<evidence type="ECO:0000313" key="4">
    <source>
        <dbReference type="EMBL" id="CAB5046272.1"/>
    </source>
</evidence>
<sequence length="259" mass="29503">MITLTSPNHQIIAKVFPEFGSRLGSLVINEQHILLTGGKDDDPLSWGCYPMVPFAGRLRHGKLQFNNATHQLRLNHQPHSIHGTVFDRTWDIRQKTSSSITLETDFGIHWPFQGSVLHHIEVTDHRIHFELTVTAHETMPIQVGWHPWFIKPQNSSLRFESMLQRDDQGITTTQEVKQPPSPVDDCFIKPQGDLTLTTNEQQLTLTSDCSHWVIFDKPENATCLEPQSGPPNASNDSPFVLIAGETFRRWFDIEVARGR</sequence>
<evidence type="ECO:0000313" key="2">
    <source>
        <dbReference type="EMBL" id="CAB4597780.1"/>
    </source>
</evidence>
<evidence type="ECO:0000313" key="3">
    <source>
        <dbReference type="EMBL" id="CAB4627111.1"/>
    </source>
</evidence>
<evidence type="ECO:0000313" key="5">
    <source>
        <dbReference type="EMBL" id="CAB5122167.1"/>
    </source>
</evidence>
<accession>A0A6J7VYQ7</accession>
<dbReference type="GO" id="GO:0016853">
    <property type="term" value="F:isomerase activity"/>
    <property type="evidence" value="ECO:0007669"/>
    <property type="project" value="InterPro"/>
</dbReference>
<dbReference type="AlphaFoldDB" id="A0A6J7VYQ7"/>
<protein>
    <submittedName>
        <fullName evidence="5">Unannotated protein</fullName>
    </submittedName>
</protein>
<dbReference type="InterPro" id="IPR008183">
    <property type="entry name" value="Aldose_1/G6P_1-epimerase"/>
</dbReference>
<dbReference type="GO" id="GO:0005975">
    <property type="term" value="P:carbohydrate metabolic process"/>
    <property type="evidence" value="ECO:0007669"/>
    <property type="project" value="InterPro"/>
</dbReference>
<dbReference type="Pfam" id="PF01263">
    <property type="entry name" value="Aldose_epim"/>
    <property type="match status" value="1"/>
</dbReference>
<reference evidence="5" key="1">
    <citation type="submission" date="2020-05" db="EMBL/GenBank/DDBJ databases">
        <authorList>
            <person name="Chiriac C."/>
            <person name="Salcher M."/>
            <person name="Ghai R."/>
            <person name="Kavagutti S V."/>
        </authorList>
    </citation>
    <scope>NUCLEOTIDE SEQUENCE</scope>
</reference>
<gene>
    <name evidence="1" type="ORF">UFOPK1421_00510</name>
    <name evidence="2" type="ORF">UFOPK1820_00526</name>
    <name evidence="3" type="ORF">UFOPK1960_00459</name>
    <name evidence="4" type="ORF">UFOPK4275_00334</name>
    <name evidence="5" type="ORF">UFOPK4422_00757</name>
</gene>
<dbReference type="InterPro" id="IPR011013">
    <property type="entry name" value="Gal_mutarotase_sf_dom"/>
</dbReference>
<dbReference type="EMBL" id="CAFBRX010000064">
    <property type="protein sequence ID" value="CAB5122167.1"/>
    <property type="molecule type" value="Genomic_DNA"/>
</dbReference>
<proteinExistence type="predicted"/>
<dbReference type="EMBL" id="CAEZSL010000041">
    <property type="protein sequence ID" value="CAB4538558.1"/>
    <property type="molecule type" value="Genomic_DNA"/>
</dbReference>
<dbReference type="EMBL" id="CAEZUK010000063">
    <property type="protein sequence ID" value="CAB4597780.1"/>
    <property type="molecule type" value="Genomic_DNA"/>
</dbReference>
<dbReference type="EMBL" id="CAFBQJ010000039">
    <property type="protein sequence ID" value="CAB5046272.1"/>
    <property type="molecule type" value="Genomic_DNA"/>
</dbReference>
<evidence type="ECO:0000313" key="1">
    <source>
        <dbReference type="EMBL" id="CAB4538558.1"/>
    </source>
</evidence>
<organism evidence="5">
    <name type="scientific">freshwater metagenome</name>
    <dbReference type="NCBI Taxonomy" id="449393"/>
    <lineage>
        <taxon>unclassified sequences</taxon>
        <taxon>metagenomes</taxon>
        <taxon>ecological metagenomes</taxon>
    </lineage>
</organism>
<dbReference type="SUPFAM" id="SSF74650">
    <property type="entry name" value="Galactose mutarotase-like"/>
    <property type="match status" value="1"/>
</dbReference>
<dbReference type="EMBL" id="CAEZVL010000048">
    <property type="protein sequence ID" value="CAB4627111.1"/>
    <property type="molecule type" value="Genomic_DNA"/>
</dbReference>
<name>A0A6J7VYQ7_9ZZZZ</name>
<dbReference type="Gene3D" id="2.70.98.10">
    <property type="match status" value="1"/>
</dbReference>
<dbReference type="GO" id="GO:0030246">
    <property type="term" value="F:carbohydrate binding"/>
    <property type="evidence" value="ECO:0007669"/>
    <property type="project" value="InterPro"/>
</dbReference>
<dbReference type="InterPro" id="IPR014718">
    <property type="entry name" value="GH-type_carb-bd"/>
</dbReference>